<evidence type="ECO:0000313" key="2">
    <source>
        <dbReference type="Proteomes" id="UP000789390"/>
    </source>
</evidence>
<gene>
    <name evidence="1" type="ORF">DGAL_LOCUS8151</name>
</gene>
<dbReference type="AlphaFoldDB" id="A0A8J2RSM3"/>
<accession>A0A8J2RSM3</accession>
<comment type="caution">
    <text evidence="1">The sequence shown here is derived from an EMBL/GenBank/DDBJ whole genome shotgun (WGS) entry which is preliminary data.</text>
</comment>
<keyword evidence="2" id="KW-1185">Reference proteome</keyword>
<proteinExistence type="predicted"/>
<organism evidence="1 2">
    <name type="scientific">Daphnia galeata</name>
    <dbReference type="NCBI Taxonomy" id="27404"/>
    <lineage>
        <taxon>Eukaryota</taxon>
        <taxon>Metazoa</taxon>
        <taxon>Ecdysozoa</taxon>
        <taxon>Arthropoda</taxon>
        <taxon>Crustacea</taxon>
        <taxon>Branchiopoda</taxon>
        <taxon>Diplostraca</taxon>
        <taxon>Cladocera</taxon>
        <taxon>Anomopoda</taxon>
        <taxon>Daphniidae</taxon>
        <taxon>Daphnia</taxon>
    </lineage>
</organism>
<protein>
    <submittedName>
        <fullName evidence="1">Uncharacterized protein</fullName>
    </submittedName>
</protein>
<sequence>MPQVKVPAKTRGMASGLGELLEVHTGAAELATIFFRRILPSYFVGRPTPVDTSGSLFSTTELREGVANTDHTFAEPTSNGTESNTNLFTVIPKVKTESEAASN</sequence>
<name>A0A8J2RSM3_9CRUS</name>
<dbReference type="EMBL" id="CAKKLH010000169">
    <property type="protein sequence ID" value="CAH0105137.1"/>
    <property type="molecule type" value="Genomic_DNA"/>
</dbReference>
<dbReference type="Proteomes" id="UP000789390">
    <property type="component" value="Unassembled WGS sequence"/>
</dbReference>
<reference evidence="1" key="1">
    <citation type="submission" date="2021-11" db="EMBL/GenBank/DDBJ databases">
        <authorList>
            <person name="Schell T."/>
        </authorList>
    </citation>
    <scope>NUCLEOTIDE SEQUENCE</scope>
    <source>
        <strain evidence="1">M5</strain>
    </source>
</reference>
<evidence type="ECO:0000313" key="1">
    <source>
        <dbReference type="EMBL" id="CAH0105137.1"/>
    </source>
</evidence>